<dbReference type="Proteomes" id="UP000247565">
    <property type="component" value="Unassembled WGS sequence"/>
</dbReference>
<evidence type="ECO:0000313" key="2">
    <source>
        <dbReference type="Proteomes" id="UP000247565"/>
    </source>
</evidence>
<dbReference type="OrthoDB" id="148878at2"/>
<gene>
    <name evidence="1" type="ORF">DK869_06540</name>
</gene>
<dbReference type="Pfam" id="PF03891">
    <property type="entry name" value="DUF333"/>
    <property type="match status" value="1"/>
</dbReference>
<evidence type="ECO:0008006" key="3">
    <source>
        <dbReference type="Google" id="ProtNLM"/>
    </source>
</evidence>
<dbReference type="EMBL" id="QGLT01000003">
    <property type="protein sequence ID" value="PXZ00403.1"/>
    <property type="molecule type" value="Genomic_DNA"/>
</dbReference>
<reference evidence="1 2" key="1">
    <citation type="submission" date="2018-05" db="EMBL/GenBank/DDBJ databases">
        <title>Reference genomes for bee gut microbiota database.</title>
        <authorList>
            <person name="Ellegaard K.M."/>
        </authorList>
    </citation>
    <scope>NUCLEOTIDE SEQUENCE [LARGE SCALE GENOMIC DNA]</scope>
    <source>
        <strain evidence="1 2">ESL0284</strain>
    </source>
</reference>
<name>A0A318MYI4_9PROT</name>
<keyword evidence="2" id="KW-1185">Reference proteome</keyword>
<comment type="caution">
    <text evidence="1">The sequence shown here is derived from an EMBL/GenBank/DDBJ whole genome shotgun (WGS) entry which is preliminary data.</text>
</comment>
<organism evidence="1 2">
    <name type="scientific">Commensalibacter melissae</name>
    <dbReference type="NCBI Taxonomy" id="2070537"/>
    <lineage>
        <taxon>Bacteria</taxon>
        <taxon>Pseudomonadati</taxon>
        <taxon>Pseudomonadota</taxon>
        <taxon>Alphaproteobacteria</taxon>
        <taxon>Acetobacterales</taxon>
        <taxon>Acetobacteraceae</taxon>
    </lineage>
</organism>
<dbReference type="AlphaFoldDB" id="A0A318MYI4"/>
<protein>
    <recommendedName>
        <fullName evidence="3">DUF333 domain-containing protein</fullName>
    </recommendedName>
</protein>
<dbReference type="InterPro" id="IPR005590">
    <property type="entry name" value="DUF333"/>
</dbReference>
<evidence type="ECO:0000313" key="1">
    <source>
        <dbReference type="EMBL" id="PXZ00403.1"/>
    </source>
</evidence>
<sequence>MPNPASVYCLELKGKLIKRQNDLGEYNDCLLPGGQVIEEWTLFRRDHSVKN</sequence>
<proteinExistence type="predicted"/>
<accession>A0A318MYI4</accession>